<reference evidence="1 2" key="1">
    <citation type="submission" date="2016-10" db="EMBL/GenBank/DDBJ databases">
        <authorList>
            <person name="de Groot N.N."/>
        </authorList>
    </citation>
    <scope>NUCLEOTIDE SEQUENCE [LARGE SCALE GENOMIC DNA]</scope>
    <source>
        <strain evidence="1 2">NP_1H</strain>
    </source>
</reference>
<organism evidence="1 2">
    <name type="scientific">Arthrobacter subterraneus</name>
    <dbReference type="NCBI Taxonomy" id="335973"/>
    <lineage>
        <taxon>Bacteria</taxon>
        <taxon>Bacillati</taxon>
        <taxon>Actinomycetota</taxon>
        <taxon>Actinomycetes</taxon>
        <taxon>Micrococcales</taxon>
        <taxon>Micrococcaceae</taxon>
        <taxon>Arthrobacter</taxon>
    </lineage>
</organism>
<dbReference type="Pfam" id="PF00543">
    <property type="entry name" value="P-II"/>
    <property type="match status" value="1"/>
</dbReference>
<evidence type="ECO:0000313" key="1">
    <source>
        <dbReference type="EMBL" id="SDI71684.1"/>
    </source>
</evidence>
<keyword evidence="2" id="KW-1185">Reference proteome</keyword>
<accession>A0A1G8MUU6</accession>
<dbReference type="SUPFAM" id="SSF54913">
    <property type="entry name" value="GlnB-like"/>
    <property type="match status" value="1"/>
</dbReference>
<proteinExistence type="predicted"/>
<dbReference type="STRING" id="335973.SAMN04488693_1207"/>
<dbReference type="OrthoDB" id="330665at2"/>
<dbReference type="InterPro" id="IPR002187">
    <property type="entry name" value="N-reg_PII"/>
</dbReference>
<evidence type="ECO:0008006" key="3">
    <source>
        <dbReference type="Google" id="ProtNLM"/>
    </source>
</evidence>
<dbReference type="GO" id="GO:0030234">
    <property type="term" value="F:enzyme regulator activity"/>
    <property type="evidence" value="ECO:0007669"/>
    <property type="project" value="InterPro"/>
</dbReference>
<protein>
    <recommendedName>
        <fullName evidence="3">Nitrogen regulatory protein P-II family</fullName>
    </recommendedName>
</protein>
<dbReference type="InterPro" id="IPR015867">
    <property type="entry name" value="N-reg_PII/ATP_PRibTrfase_C"/>
</dbReference>
<dbReference type="EMBL" id="FNDT01000020">
    <property type="protein sequence ID" value="SDI71684.1"/>
    <property type="molecule type" value="Genomic_DNA"/>
</dbReference>
<dbReference type="InterPro" id="IPR011322">
    <property type="entry name" value="N-reg_PII-like_a/b"/>
</dbReference>
<dbReference type="Proteomes" id="UP000199258">
    <property type="component" value="Unassembled WGS sequence"/>
</dbReference>
<dbReference type="AlphaFoldDB" id="A0A1G8MUU6"/>
<sequence length="100" mass="11291">MESFTRKLLTIVTEAALETVLVQDVEKLGAHGYTITDARGKGHRGARSAGWETDANIRLEVVCDEPTAERIAAYVRDHYYENYAMILFISDVSVLRPEKF</sequence>
<dbReference type="RefSeq" id="WP_090587886.1">
    <property type="nucleotide sequence ID" value="NZ_FNDT01000020.1"/>
</dbReference>
<dbReference type="Gene3D" id="3.30.70.120">
    <property type="match status" value="1"/>
</dbReference>
<name>A0A1G8MUU6_9MICC</name>
<evidence type="ECO:0000313" key="2">
    <source>
        <dbReference type="Proteomes" id="UP000199258"/>
    </source>
</evidence>
<gene>
    <name evidence="1" type="ORF">SAMN04488693_1207</name>
</gene>
<dbReference type="GO" id="GO:0006808">
    <property type="term" value="P:regulation of nitrogen utilization"/>
    <property type="evidence" value="ECO:0007669"/>
    <property type="project" value="InterPro"/>
</dbReference>